<proteinExistence type="predicted"/>
<dbReference type="Proteomes" id="UP000557307">
    <property type="component" value="Unassembled WGS sequence"/>
</dbReference>
<keyword evidence="5" id="KW-0411">Iron-sulfur</keyword>
<organism evidence="6 7">
    <name type="scientific">Rhabdobacter roseus</name>
    <dbReference type="NCBI Taxonomy" id="1655419"/>
    <lineage>
        <taxon>Bacteria</taxon>
        <taxon>Pseudomonadati</taxon>
        <taxon>Bacteroidota</taxon>
        <taxon>Cytophagia</taxon>
        <taxon>Cytophagales</taxon>
        <taxon>Cytophagaceae</taxon>
        <taxon>Rhabdobacter</taxon>
    </lineage>
</organism>
<comment type="caution">
    <text evidence="6">The sequence shown here is derived from an EMBL/GenBank/DDBJ whole genome shotgun (WGS) entry which is preliminary data.</text>
</comment>
<dbReference type="EMBL" id="JACHGF010000003">
    <property type="protein sequence ID" value="MBB5284085.1"/>
    <property type="molecule type" value="Genomic_DNA"/>
</dbReference>
<dbReference type="RefSeq" id="WP_184174052.1">
    <property type="nucleotide sequence ID" value="NZ_JACHGF010000003.1"/>
</dbReference>
<dbReference type="InterPro" id="IPR039650">
    <property type="entry name" value="HdrA-like"/>
</dbReference>
<evidence type="ECO:0000256" key="2">
    <source>
        <dbReference type="ARBA" id="ARBA00022723"/>
    </source>
</evidence>
<keyword evidence="3" id="KW-0560">Oxidoreductase</keyword>
<evidence type="ECO:0008006" key="8">
    <source>
        <dbReference type="Google" id="ProtNLM"/>
    </source>
</evidence>
<evidence type="ECO:0000256" key="5">
    <source>
        <dbReference type="ARBA" id="ARBA00023014"/>
    </source>
</evidence>
<keyword evidence="4" id="KW-0408">Iron</keyword>
<evidence type="ECO:0000256" key="4">
    <source>
        <dbReference type="ARBA" id="ARBA00023004"/>
    </source>
</evidence>
<dbReference type="PANTHER" id="PTHR43498">
    <property type="entry name" value="FERREDOXIN:COB-COM HETERODISULFIDE REDUCTASE SUBUNIT A"/>
    <property type="match status" value="1"/>
</dbReference>
<reference evidence="6 7" key="1">
    <citation type="submission" date="2020-08" db="EMBL/GenBank/DDBJ databases">
        <title>Genomic Encyclopedia of Type Strains, Phase IV (KMG-IV): sequencing the most valuable type-strain genomes for metagenomic binning, comparative biology and taxonomic classification.</title>
        <authorList>
            <person name="Goeker M."/>
        </authorList>
    </citation>
    <scope>NUCLEOTIDE SEQUENCE [LARGE SCALE GENOMIC DNA]</scope>
    <source>
        <strain evidence="6 7">DSM 105074</strain>
    </source>
</reference>
<dbReference type="GO" id="GO:0051539">
    <property type="term" value="F:4 iron, 4 sulfur cluster binding"/>
    <property type="evidence" value="ECO:0007669"/>
    <property type="project" value="UniProtKB-KW"/>
</dbReference>
<accession>A0A840TMC7</accession>
<dbReference type="SUPFAM" id="SSF51905">
    <property type="entry name" value="FAD/NAD(P)-binding domain"/>
    <property type="match status" value="1"/>
</dbReference>
<dbReference type="AlphaFoldDB" id="A0A840TMC7"/>
<dbReference type="GO" id="GO:0046872">
    <property type="term" value="F:metal ion binding"/>
    <property type="evidence" value="ECO:0007669"/>
    <property type="project" value="UniProtKB-KW"/>
</dbReference>
<name>A0A840TMC7_9BACT</name>
<dbReference type="GO" id="GO:0016491">
    <property type="term" value="F:oxidoreductase activity"/>
    <property type="evidence" value="ECO:0007669"/>
    <property type="project" value="UniProtKB-KW"/>
</dbReference>
<dbReference type="InterPro" id="IPR036188">
    <property type="entry name" value="FAD/NAD-bd_sf"/>
</dbReference>
<protein>
    <recommendedName>
        <fullName evidence="8">FAD-dependent oxidoreductase</fullName>
    </recommendedName>
</protein>
<keyword evidence="1" id="KW-0004">4Fe-4S</keyword>
<dbReference type="Pfam" id="PF12831">
    <property type="entry name" value="FAD_oxidored"/>
    <property type="match status" value="1"/>
</dbReference>
<dbReference type="Gene3D" id="3.50.50.60">
    <property type="entry name" value="FAD/NAD(P)-binding domain"/>
    <property type="match status" value="1"/>
</dbReference>
<sequence length="491" mass="53422">MSEAANTYEVVVVGAGSGGIGAALAAGRLGLRVLLLEKAPRLGGNAALGGVSVWEMGVGGTGIPFTIYKRLKQLPEAVGIYEFSEHCAWPDASGRSTFPAGAWLTINPALTYLDTLRRHGAESLAADEAFVRRHWHGVPFEPAAYQQVVETLLAELPTVEVRTGVSFTSATERGGRVEALRLSDGTEARARYFIDATESGFLCQAVGAQTLYGQEPRSRFDEPSAPEVPTPKVNGVSLIFRIAPRSLAAVDPLPAGIPADCWWSECFPLTSFVQYPNGDFNVNMLPTMDGGTFRTWDPDTVREECRRRTLAHWHYLQSTFPRFQRYTRIAEAEALGVRESTRILGEYVLTEHDVRAGLSGQAHPDLITLVDHPMDTHGNSTGRAGCVELAEPYGVPFRCLIPRGFQNLLIASRGASLSSLAASSCRLSRTMMQLGQAAGTAVFVALEAGLSTWDELDYQVLRAQLEAQHVQLHHPLKAELLQYLAEENEGT</sequence>
<evidence type="ECO:0000313" key="7">
    <source>
        <dbReference type="Proteomes" id="UP000557307"/>
    </source>
</evidence>
<evidence type="ECO:0000256" key="1">
    <source>
        <dbReference type="ARBA" id="ARBA00022485"/>
    </source>
</evidence>
<keyword evidence="7" id="KW-1185">Reference proteome</keyword>
<evidence type="ECO:0000313" key="6">
    <source>
        <dbReference type="EMBL" id="MBB5284085.1"/>
    </source>
</evidence>
<gene>
    <name evidence="6" type="ORF">HNQ92_002228</name>
</gene>
<keyword evidence="2" id="KW-0479">Metal-binding</keyword>
<dbReference type="PANTHER" id="PTHR43498:SF1">
    <property type="entry name" value="COB--COM HETERODISULFIDE REDUCTASE IRON-SULFUR SUBUNIT A"/>
    <property type="match status" value="1"/>
</dbReference>
<evidence type="ECO:0000256" key="3">
    <source>
        <dbReference type="ARBA" id="ARBA00023002"/>
    </source>
</evidence>